<dbReference type="STRING" id="48269.A0A183LTC2"/>
<accession>A0A183LTC2</accession>
<dbReference type="Proteomes" id="UP000277204">
    <property type="component" value="Unassembled WGS sequence"/>
</dbReference>
<reference evidence="1 2" key="1">
    <citation type="submission" date="2018-11" db="EMBL/GenBank/DDBJ databases">
        <authorList>
            <consortium name="Pathogen Informatics"/>
        </authorList>
    </citation>
    <scope>NUCLEOTIDE SEQUENCE [LARGE SCALE GENOMIC DNA]</scope>
    <source>
        <strain evidence="1 2">Zambia</strain>
    </source>
</reference>
<keyword evidence="2" id="KW-1185">Reference proteome</keyword>
<name>A0A183LTC2_9TREM</name>
<dbReference type="AlphaFoldDB" id="A0A183LTC2"/>
<dbReference type="EMBL" id="UZAI01002758">
    <property type="protein sequence ID" value="VDO74432.1"/>
    <property type="molecule type" value="Genomic_DNA"/>
</dbReference>
<gene>
    <name evidence="1" type="ORF">SMRZ_LOCUS7047</name>
</gene>
<evidence type="ECO:0000313" key="1">
    <source>
        <dbReference type="EMBL" id="VDO74432.1"/>
    </source>
</evidence>
<protein>
    <submittedName>
        <fullName evidence="1">Uncharacterized protein</fullName>
    </submittedName>
</protein>
<sequence length="113" mass="12250">MDKLASNPKSFFRYAATLRQAKTGVSQLPGLNGPTNNDGDAANLLAEQYSQTFQPSDINFTDNSFVCNYTGLSEVNLGADLVFRKPQQLRLETSPGPDMVHSAILREAASILA</sequence>
<organism evidence="1 2">
    <name type="scientific">Schistosoma margrebowiei</name>
    <dbReference type="NCBI Taxonomy" id="48269"/>
    <lineage>
        <taxon>Eukaryota</taxon>
        <taxon>Metazoa</taxon>
        <taxon>Spiralia</taxon>
        <taxon>Lophotrochozoa</taxon>
        <taxon>Platyhelminthes</taxon>
        <taxon>Trematoda</taxon>
        <taxon>Digenea</taxon>
        <taxon>Strigeidida</taxon>
        <taxon>Schistosomatoidea</taxon>
        <taxon>Schistosomatidae</taxon>
        <taxon>Schistosoma</taxon>
    </lineage>
</organism>
<proteinExistence type="predicted"/>
<evidence type="ECO:0000313" key="2">
    <source>
        <dbReference type="Proteomes" id="UP000277204"/>
    </source>
</evidence>